<dbReference type="Pfam" id="PF00924">
    <property type="entry name" value="MS_channel_2nd"/>
    <property type="match status" value="1"/>
</dbReference>
<dbReference type="GO" id="GO:0008381">
    <property type="term" value="F:mechanosensitive monoatomic ion channel activity"/>
    <property type="evidence" value="ECO:0007669"/>
    <property type="project" value="UniProtKB-ARBA"/>
</dbReference>
<dbReference type="Pfam" id="PF12794">
    <property type="entry name" value="MscS_TM"/>
    <property type="match status" value="1"/>
</dbReference>
<dbReference type="Gene3D" id="2.30.30.60">
    <property type="match status" value="1"/>
</dbReference>
<dbReference type="RefSeq" id="WP_164456601.1">
    <property type="nucleotide sequence ID" value="NZ_JAAIJQ010000199.1"/>
</dbReference>
<feature type="region of interest" description="Disordered" evidence="7">
    <location>
        <begin position="65"/>
        <end position="88"/>
    </location>
</feature>
<dbReference type="GO" id="GO:0005886">
    <property type="term" value="C:plasma membrane"/>
    <property type="evidence" value="ECO:0007669"/>
    <property type="project" value="UniProtKB-SubCell"/>
</dbReference>
<organism evidence="13 14">
    <name type="scientific">Thiorhodococcus minor</name>
    <dbReference type="NCBI Taxonomy" id="57489"/>
    <lineage>
        <taxon>Bacteria</taxon>
        <taxon>Pseudomonadati</taxon>
        <taxon>Pseudomonadota</taxon>
        <taxon>Gammaproteobacteria</taxon>
        <taxon>Chromatiales</taxon>
        <taxon>Chromatiaceae</taxon>
        <taxon>Thiorhodococcus</taxon>
    </lineage>
</organism>
<protein>
    <submittedName>
        <fullName evidence="13">Mechanosensitive ion channel</fullName>
    </submittedName>
</protein>
<dbReference type="Gene3D" id="1.10.287.1260">
    <property type="match status" value="1"/>
</dbReference>
<evidence type="ECO:0000256" key="5">
    <source>
        <dbReference type="ARBA" id="ARBA00022989"/>
    </source>
</evidence>
<proteinExistence type="inferred from homology"/>
<accession>A0A6M0K6A0</accession>
<feature type="transmembrane region" description="Helical" evidence="8">
    <location>
        <begin position="226"/>
        <end position="254"/>
    </location>
</feature>
<feature type="transmembrane region" description="Helical" evidence="8">
    <location>
        <begin position="104"/>
        <end position="123"/>
    </location>
</feature>
<dbReference type="Proteomes" id="UP000483379">
    <property type="component" value="Unassembled WGS sequence"/>
</dbReference>
<dbReference type="SUPFAM" id="SSF82689">
    <property type="entry name" value="Mechanosensitive channel protein MscS (YggB), C-terminal domain"/>
    <property type="match status" value="1"/>
</dbReference>
<evidence type="ECO:0000259" key="11">
    <source>
        <dbReference type="Pfam" id="PF21082"/>
    </source>
</evidence>
<evidence type="ECO:0000256" key="8">
    <source>
        <dbReference type="SAM" id="Phobius"/>
    </source>
</evidence>
<reference evidence="13 14" key="1">
    <citation type="submission" date="2020-02" db="EMBL/GenBank/DDBJ databases">
        <title>Genome sequences of Thiorhodococcus mannitoliphagus and Thiorhodococcus minor, purple sulfur photosynthetic bacteria in the gammaproteobacterial family, Chromatiaceae.</title>
        <authorList>
            <person name="Aviles F.A."/>
            <person name="Meyer T.E."/>
            <person name="Kyndt J.A."/>
        </authorList>
    </citation>
    <scope>NUCLEOTIDE SEQUENCE [LARGE SCALE GENOMIC DNA]</scope>
    <source>
        <strain evidence="13 14">DSM 11518</strain>
    </source>
</reference>
<gene>
    <name evidence="13" type="ORF">G3446_26215</name>
</gene>
<feature type="compositionally biased region" description="Basic and acidic residues" evidence="7">
    <location>
        <begin position="74"/>
        <end position="88"/>
    </location>
</feature>
<keyword evidence="6 8" id="KW-0472">Membrane</keyword>
<evidence type="ECO:0000313" key="13">
    <source>
        <dbReference type="EMBL" id="NEV65282.1"/>
    </source>
</evidence>
<dbReference type="InterPro" id="IPR052702">
    <property type="entry name" value="MscS-like_channel"/>
</dbReference>
<evidence type="ECO:0000256" key="1">
    <source>
        <dbReference type="ARBA" id="ARBA00004651"/>
    </source>
</evidence>
<comment type="caution">
    <text evidence="13">The sequence shown here is derived from an EMBL/GenBank/DDBJ whole genome shotgun (WGS) entry which is preliminary data.</text>
</comment>
<evidence type="ECO:0000256" key="3">
    <source>
        <dbReference type="ARBA" id="ARBA00022475"/>
    </source>
</evidence>
<feature type="region of interest" description="Disordered" evidence="7">
    <location>
        <begin position="417"/>
        <end position="437"/>
    </location>
</feature>
<feature type="domain" description="Mechanosensitive ion channel MscS" evidence="9">
    <location>
        <begin position="242"/>
        <end position="307"/>
    </location>
</feature>
<keyword evidence="3" id="KW-1003">Cell membrane</keyword>
<keyword evidence="14" id="KW-1185">Reference proteome</keyword>
<dbReference type="Pfam" id="PF21082">
    <property type="entry name" value="MS_channel_3rd"/>
    <property type="match status" value="1"/>
</dbReference>
<dbReference type="SUPFAM" id="SSF82861">
    <property type="entry name" value="Mechanosensitive channel protein MscS (YggB), transmembrane region"/>
    <property type="match status" value="1"/>
</dbReference>
<evidence type="ECO:0000259" key="10">
    <source>
        <dbReference type="Pfam" id="PF12794"/>
    </source>
</evidence>
<dbReference type="InterPro" id="IPR025692">
    <property type="entry name" value="MscS_IM_dom1"/>
</dbReference>
<dbReference type="Pfam" id="PF21088">
    <property type="entry name" value="MS_channel_1st"/>
    <property type="match status" value="1"/>
</dbReference>
<dbReference type="InterPro" id="IPR049142">
    <property type="entry name" value="MS_channel_1st"/>
</dbReference>
<feature type="domain" description="Mechanosensitive ion channel MscS C-terminal" evidence="11">
    <location>
        <begin position="315"/>
        <end position="398"/>
    </location>
</feature>
<dbReference type="SUPFAM" id="SSF50182">
    <property type="entry name" value="Sm-like ribonucleoproteins"/>
    <property type="match status" value="1"/>
</dbReference>
<dbReference type="InterPro" id="IPR011014">
    <property type="entry name" value="MscS_channel_TM-2"/>
</dbReference>
<dbReference type="EMBL" id="JAAIJQ010000199">
    <property type="protein sequence ID" value="NEV65282.1"/>
    <property type="molecule type" value="Genomic_DNA"/>
</dbReference>
<feature type="transmembrane region" description="Helical" evidence="8">
    <location>
        <begin position="155"/>
        <end position="175"/>
    </location>
</feature>
<dbReference type="InterPro" id="IPR011066">
    <property type="entry name" value="MscS_channel_C_sf"/>
</dbReference>
<feature type="domain" description="Mechanosensitive ion channel inner membrane" evidence="10">
    <location>
        <begin position="2"/>
        <end position="138"/>
    </location>
</feature>
<dbReference type="AlphaFoldDB" id="A0A6M0K6A0"/>
<name>A0A6M0K6A0_9GAMM</name>
<dbReference type="Gene3D" id="3.30.70.100">
    <property type="match status" value="1"/>
</dbReference>
<dbReference type="PANTHER" id="PTHR30347:SF1">
    <property type="entry name" value="MECHANOSENSITIVE CHANNEL MSCK"/>
    <property type="match status" value="1"/>
</dbReference>
<evidence type="ECO:0000259" key="12">
    <source>
        <dbReference type="Pfam" id="PF21088"/>
    </source>
</evidence>
<dbReference type="InterPro" id="IPR049278">
    <property type="entry name" value="MS_channel_C"/>
</dbReference>
<feature type="transmembrane region" description="Helical" evidence="8">
    <location>
        <begin position="195"/>
        <end position="214"/>
    </location>
</feature>
<dbReference type="InterPro" id="IPR006685">
    <property type="entry name" value="MscS_channel_2nd"/>
</dbReference>
<evidence type="ECO:0000256" key="2">
    <source>
        <dbReference type="ARBA" id="ARBA00008017"/>
    </source>
</evidence>
<keyword evidence="5 8" id="KW-1133">Transmembrane helix</keyword>
<feature type="transmembrane region" description="Helical" evidence="8">
    <location>
        <begin position="28"/>
        <end position="46"/>
    </location>
</feature>
<evidence type="ECO:0000256" key="6">
    <source>
        <dbReference type="ARBA" id="ARBA00023136"/>
    </source>
</evidence>
<evidence type="ECO:0000256" key="7">
    <source>
        <dbReference type="SAM" id="MobiDB-lite"/>
    </source>
</evidence>
<feature type="domain" description="Mechanosensitive ion channel transmembrane helices 2/3" evidence="12">
    <location>
        <begin position="199"/>
        <end position="240"/>
    </location>
</feature>
<dbReference type="PANTHER" id="PTHR30347">
    <property type="entry name" value="POTASSIUM CHANNEL RELATED"/>
    <property type="match status" value="1"/>
</dbReference>
<evidence type="ECO:0000256" key="4">
    <source>
        <dbReference type="ARBA" id="ARBA00022692"/>
    </source>
</evidence>
<comment type="similarity">
    <text evidence="2">Belongs to the MscS (TC 1.A.23) family.</text>
</comment>
<feature type="non-terminal residue" evidence="13">
    <location>
        <position position="1"/>
    </location>
</feature>
<evidence type="ECO:0000259" key="9">
    <source>
        <dbReference type="Pfam" id="PF00924"/>
    </source>
</evidence>
<keyword evidence="4 8" id="KW-0812">Transmembrane</keyword>
<sequence>YPIVMIILAWSGYLYTATVESNNYLDSVQLILAVVLLEALALRWLLVVRRRLSYEAALERHRMASETAQSAPREPGREPGGEAAEPHFEEPQAELSTLSADTRALIRFSLAFVAVIGFVLIWSDTLSALRVFEDQVLWSKTVSVGGEQQQRPVTLLHLGLALLFAAGTWVLLRRLPSLLEIILLRRSALSAADRYAVTTLTSYVIGAMGILLVLGTLGVSWMHLQWMAAALSVGIGFGLQEIVANFVSGLIILFERPIRLGDTVTVGDTDGVVTKIRIRATTIRNWDRKELLVPNKEFVTGRLLNWSLSDPVTRIVLVVGVAYGSDVEQASAIMTGIAEAHEHVIDEPPPVVTFDTFGDNALTLTLRAFVDSVDVRMSTISALNRAINQAFAEAGISIAFPQRDLHLDTTRPLQIELRRSATTPDARAKRTTAGDAR</sequence>
<dbReference type="InterPro" id="IPR023408">
    <property type="entry name" value="MscS_beta-dom_sf"/>
</dbReference>
<comment type="subcellular location">
    <subcellularLocation>
        <location evidence="1">Cell membrane</location>
        <topology evidence="1">Multi-pass membrane protein</topology>
    </subcellularLocation>
</comment>
<evidence type="ECO:0000313" key="14">
    <source>
        <dbReference type="Proteomes" id="UP000483379"/>
    </source>
</evidence>
<dbReference type="InterPro" id="IPR010920">
    <property type="entry name" value="LSM_dom_sf"/>
</dbReference>